<keyword evidence="4 8" id="KW-0812">Transmembrane</keyword>
<feature type="transmembrane region" description="Helical" evidence="8">
    <location>
        <begin position="177"/>
        <end position="197"/>
    </location>
</feature>
<feature type="transmembrane region" description="Helical" evidence="8">
    <location>
        <begin position="115"/>
        <end position="136"/>
    </location>
</feature>
<feature type="transmembrane region" description="Helical" evidence="8">
    <location>
        <begin position="273"/>
        <end position="293"/>
    </location>
</feature>
<feature type="transmembrane region" description="Helical" evidence="8">
    <location>
        <begin position="41"/>
        <end position="64"/>
    </location>
</feature>
<dbReference type="GO" id="GO:0000139">
    <property type="term" value="C:Golgi membrane"/>
    <property type="evidence" value="ECO:0007669"/>
    <property type="project" value="InterPro"/>
</dbReference>
<feature type="transmembrane region" description="Helical" evidence="8">
    <location>
        <begin position="88"/>
        <end position="109"/>
    </location>
</feature>
<evidence type="ECO:0000256" key="4">
    <source>
        <dbReference type="ARBA" id="ARBA00022692"/>
    </source>
</evidence>
<dbReference type="NCBIfam" id="TIGR00803">
    <property type="entry name" value="nst"/>
    <property type="match status" value="1"/>
</dbReference>
<comment type="similarity">
    <text evidence="2">Belongs to the nucleotide-sugar transporter family. SLC35A subfamily.</text>
</comment>
<name>A0AA88HU04_ARTSF</name>
<evidence type="ECO:0000256" key="3">
    <source>
        <dbReference type="ARBA" id="ARBA00022597"/>
    </source>
</evidence>
<feature type="transmembrane region" description="Helical" evidence="8">
    <location>
        <begin position="145"/>
        <end position="162"/>
    </location>
</feature>
<evidence type="ECO:0008006" key="11">
    <source>
        <dbReference type="Google" id="ProtNLM"/>
    </source>
</evidence>
<dbReference type="InterPro" id="IPR007271">
    <property type="entry name" value="Nuc_sug_transpt"/>
</dbReference>
<keyword evidence="3" id="KW-0762">Sugar transport</keyword>
<keyword evidence="6 8" id="KW-0472">Membrane</keyword>
<evidence type="ECO:0000256" key="8">
    <source>
        <dbReference type="SAM" id="Phobius"/>
    </source>
</evidence>
<gene>
    <name evidence="9" type="ORF">QYM36_006697</name>
</gene>
<evidence type="ECO:0000256" key="2">
    <source>
        <dbReference type="ARBA" id="ARBA00009976"/>
    </source>
</evidence>
<dbReference type="Pfam" id="PF04142">
    <property type="entry name" value="Nuc_sug_transp"/>
    <property type="match status" value="1"/>
</dbReference>
<dbReference type="Proteomes" id="UP001187531">
    <property type="component" value="Unassembled WGS sequence"/>
</dbReference>
<evidence type="ECO:0000256" key="5">
    <source>
        <dbReference type="ARBA" id="ARBA00022989"/>
    </source>
</evidence>
<dbReference type="AlphaFoldDB" id="A0AA88HU04"/>
<dbReference type="InterPro" id="IPR037185">
    <property type="entry name" value="EmrE-like"/>
</dbReference>
<comment type="caution">
    <text evidence="9">The sequence shown here is derived from an EMBL/GenBank/DDBJ whole genome shotgun (WGS) entry which is preliminary data.</text>
</comment>
<reference evidence="9" key="1">
    <citation type="submission" date="2023-07" db="EMBL/GenBank/DDBJ databases">
        <title>Chromosome-level genome assembly of Artemia franciscana.</title>
        <authorList>
            <person name="Jo E."/>
        </authorList>
    </citation>
    <scope>NUCLEOTIDE SEQUENCE</scope>
    <source>
        <tissue evidence="9">Whole body</tissue>
    </source>
</reference>
<feature type="region of interest" description="Disordered" evidence="7">
    <location>
        <begin position="325"/>
        <end position="349"/>
    </location>
</feature>
<keyword evidence="5 8" id="KW-1133">Transmembrane helix</keyword>
<dbReference type="SUPFAM" id="SSF103481">
    <property type="entry name" value="Multidrug resistance efflux transporter EmrE"/>
    <property type="match status" value="1"/>
</dbReference>
<dbReference type="EMBL" id="JAVRJZ010000010">
    <property type="protein sequence ID" value="KAK2718000.1"/>
    <property type="molecule type" value="Genomic_DNA"/>
</dbReference>
<protein>
    <recommendedName>
        <fullName evidence="11">UDP-N-acetylglucosamine transporter</fullName>
    </recommendedName>
</protein>
<sequence>MNVSLYLDVYLKIFSIILFIIVKVSVTIGVQYVRFRESDQFLSATAVVMTELIKAAVCFLVVLVQDKFNIVSFGRTVNEKIIKMPMDLLKLCLPAFISVIVNNLFFVGITNLDVVTYQITYQMKIFVAAVFTVFYLKRKISIRQWIALAILVIGVILAQLGLKSNTDYLAKDGKNTAIGFVAVVVACILSRFAGVYVEKILKEPGSLIFFINMQFSILSSFISLIICFIFDWKPIFDKGFFFGYDWVVWGIVCLQVMVGLLIPAVLKYADNIWRTIGASIAAILSSAVAIYVFDIHWTVQFIIGAVLVIISTFLYMDMPKRSKETQSETASKENGSIESGSIEERGSIV</sequence>
<feature type="transmembrane region" description="Helical" evidence="8">
    <location>
        <begin position="209"/>
        <end position="231"/>
    </location>
</feature>
<evidence type="ECO:0000313" key="10">
    <source>
        <dbReference type="Proteomes" id="UP001187531"/>
    </source>
</evidence>
<dbReference type="PANTHER" id="PTHR10231">
    <property type="entry name" value="NUCLEOTIDE-SUGAR TRANSMEMBRANE TRANSPORTER"/>
    <property type="match status" value="1"/>
</dbReference>
<keyword evidence="10" id="KW-1185">Reference proteome</keyword>
<organism evidence="9 10">
    <name type="scientific">Artemia franciscana</name>
    <name type="common">Brine shrimp</name>
    <name type="synonym">Artemia sanfranciscana</name>
    <dbReference type="NCBI Taxonomy" id="6661"/>
    <lineage>
        <taxon>Eukaryota</taxon>
        <taxon>Metazoa</taxon>
        <taxon>Ecdysozoa</taxon>
        <taxon>Arthropoda</taxon>
        <taxon>Crustacea</taxon>
        <taxon>Branchiopoda</taxon>
        <taxon>Anostraca</taxon>
        <taxon>Artemiidae</taxon>
        <taxon>Artemia</taxon>
    </lineage>
</organism>
<dbReference type="GO" id="GO:0015165">
    <property type="term" value="F:pyrimidine nucleotide-sugar transmembrane transporter activity"/>
    <property type="evidence" value="ECO:0007669"/>
    <property type="project" value="InterPro"/>
</dbReference>
<evidence type="ECO:0000313" key="9">
    <source>
        <dbReference type="EMBL" id="KAK2718000.1"/>
    </source>
</evidence>
<evidence type="ECO:0000256" key="7">
    <source>
        <dbReference type="SAM" id="MobiDB-lite"/>
    </source>
</evidence>
<proteinExistence type="inferred from homology"/>
<evidence type="ECO:0000256" key="1">
    <source>
        <dbReference type="ARBA" id="ARBA00004141"/>
    </source>
</evidence>
<feature type="transmembrane region" description="Helical" evidence="8">
    <location>
        <begin position="246"/>
        <end position="266"/>
    </location>
</feature>
<comment type="subcellular location">
    <subcellularLocation>
        <location evidence="1">Membrane</location>
        <topology evidence="1">Multi-pass membrane protein</topology>
    </subcellularLocation>
</comment>
<accession>A0AA88HU04</accession>
<feature type="transmembrane region" description="Helical" evidence="8">
    <location>
        <begin position="9"/>
        <end position="35"/>
    </location>
</feature>
<keyword evidence="3" id="KW-0813">Transport</keyword>
<evidence type="ECO:0000256" key="6">
    <source>
        <dbReference type="ARBA" id="ARBA00023136"/>
    </source>
</evidence>
<feature type="transmembrane region" description="Helical" evidence="8">
    <location>
        <begin position="299"/>
        <end position="316"/>
    </location>
</feature>
<dbReference type="PIRSF" id="PIRSF005799">
    <property type="entry name" value="UDP-gal_transpt"/>
    <property type="match status" value="1"/>
</dbReference>